<keyword evidence="3" id="KW-1185">Reference proteome</keyword>
<keyword evidence="1" id="KW-1133">Transmembrane helix</keyword>
<feature type="transmembrane region" description="Helical" evidence="1">
    <location>
        <begin position="94"/>
        <end position="112"/>
    </location>
</feature>
<proteinExistence type="predicted"/>
<evidence type="ECO:0008006" key="4">
    <source>
        <dbReference type="Google" id="ProtNLM"/>
    </source>
</evidence>
<keyword evidence="1" id="KW-0472">Membrane</keyword>
<reference evidence="2" key="1">
    <citation type="submission" date="2023-10" db="EMBL/GenBank/DDBJ databases">
        <title>Genome assembly of Pristionchus species.</title>
        <authorList>
            <person name="Yoshida K."/>
            <person name="Sommer R.J."/>
        </authorList>
    </citation>
    <scope>NUCLEOTIDE SEQUENCE</scope>
    <source>
        <strain evidence="2">RS0144</strain>
    </source>
</reference>
<comment type="caution">
    <text evidence="2">The sequence shown here is derived from an EMBL/GenBank/DDBJ whole genome shotgun (WGS) entry which is preliminary data.</text>
</comment>
<dbReference type="EMBL" id="BTSX01000004">
    <property type="protein sequence ID" value="GMS92323.1"/>
    <property type="molecule type" value="Genomic_DNA"/>
</dbReference>
<sequence length="135" mass="15071">IVIGVLSVANAALRVHFPGNSFIIGEQITAIVFGIIQTIFAILVFVACHKTKSALMIPMLVFCIVSLVVEALMVIACVVSIITEDAKRDTFINAAVTWAISFLITSFLYYVYRKCYKYLKDIEISRDFVDINERA</sequence>
<dbReference type="Proteomes" id="UP001432027">
    <property type="component" value="Unassembled WGS sequence"/>
</dbReference>
<feature type="transmembrane region" description="Helical" evidence="1">
    <location>
        <begin position="28"/>
        <end position="48"/>
    </location>
</feature>
<evidence type="ECO:0000313" key="3">
    <source>
        <dbReference type="Proteomes" id="UP001432027"/>
    </source>
</evidence>
<dbReference type="AlphaFoldDB" id="A0AAV5TFT8"/>
<keyword evidence="1" id="KW-0812">Transmembrane</keyword>
<feature type="transmembrane region" description="Helical" evidence="1">
    <location>
        <begin position="60"/>
        <end position="82"/>
    </location>
</feature>
<name>A0AAV5TFT8_9BILA</name>
<feature type="non-terminal residue" evidence="2">
    <location>
        <position position="1"/>
    </location>
</feature>
<accession>A0AAV5TFT8</accession>
<protein>
    <recommendedName>
        <fullName evidence="4">MARVEL domain-containing protein</fullName>
    </recommendedName>
</protein>
<evidence type="ECO:0000256" key="1">
    <source>
        <dbReference type="SAM" id="Phobius"/>
    </source>
</evidence>
<organism evidence="2 3">
    <name type="scientific">Pristionchus entomophagus</name>
    <dbReference type="NCBI Taxonomy" id="358040"/>
    <lineage>
        <taxon>Eukaryota</taxon>
        <taxon>Metazoa</taxon>
        <taxon>Ecdysozoa</taxon>
        <taxon>Nematoda</taxon>
        <taxon>Chromadorea</taxon>
        <taxon>Rhabditida</taxon>
        <taxon>Rhabditina</taxon>
        <taxon>Diplogasteromorpha</taxon>
        <taxon>Diplogasteroidea</taxon>
        <taxon>Neodiplogasteridae</taxon>
        <taxon>Pristionchus</taxon>
    </lineage>
</organism>
<evidence type="ECO:0000313" key="2">
    <source>
        <dbReference type="EMBL" id="GMS92323.1"/>
    </source>
</evidence>
<gene>
    <name evidence="2" type="ORF">PENTCL1PPCAC_14498</name>
</gene>